<proteinExistence type="predicted"/>
<dbReference type="InterPro" id="IPR012337">
    <property type="entry name" value="RNaseH-like_sf"/>
</dbReference>
<evidence type="ECO:0000313" key="2">
    <source>
        <dbReference type="Proteomes" id="UP000233551"/>
    </source>
</evidence>
<sequence>MQVDLEMIRHEHMIVKFPERGLKHHLSCTKIKVTSCPAVPDDEKSNMLTIYMRSEDLVRKKKQASSCGLEDDDVVDLDNDDEDAGAAICIDFILEDLEKKLKLLYMVDLDEKLAMGFIYNEMEKAKQKIKANFKDDRKSYDLIWKVIDERWEVQLHKPLHAAAYYLNSQLHFSSEFRANMEVMRGLYKVMDMMLDDEERDKVDLQLKEFKHERWLFGF</sequence>
<protein>
    <submittedName>
        <fullName evidence="1">Uncharacterized protein</fullName>
    </submittedName>
</protein>
<accession>A0A2I0KSE7</accession>
<organism evidence="1 2">
    <name type="scientific">Punica granatum</name>
    <name type="common">Pomegranate</name>
    <dbReference type="NCBI Taxonomy" id="22663"/>
    <lineage>
        <taxon>Eukaryota</taxon>
        <taxon>Viridiplantae</taxon>
        <taxon>Streptophyta</taxon>
        <taxon>Embryophyta</taxon>
        <taxon>Tracheophyta</taxon>
        <taxon>Spermatophyta</taxon>
        <taxon>Magnoliopsida</taxon>
        <taxon>eudicotyledons</taxon>
        <taxon>Gunneridae</taxon>
        <taxon>Pentapetalae</taxon>
        <taxon>rosids</taxon>
        <taxon>malvids</taxon>
        <taxon>Myrtales</taxon>
        <taxon>Lythraceae</taxon>
        <taxon>Punica</taxon>
    </lineage>
</organism>
<dbReference type="SUPFAM" id="SSF53098">
    <property type="entry name" value="Ribonuclease H-like"/>
    <property type="match status" value="1"/>
</dbReference>
<dbReference type="Proteomes" id="UP000233551">
    <property type="component" value="Unassembled WGS sequence"/>
</dbReference>
<gene>
    <name evidence="1" type="ORF">CRG98_008206</name>
</gene>
<comment type="caution">
    <text evidence="1">The sequence shown here is derived from an EMBL/GenBank/DDBJ whole genome shotgun (WGS) entry which is preliminary data.</text>
</comment>
<evidence type="ECO:0000313" key="1">
    <source>
        <dbReference type="EMBL" id="PKI71397.1"/>
    </source>
</evidence>
<dbReference type="STRING" id="22663.A0A2I0KSE7"/>
<dbReference type="AlphaFoldDB" id="A0A2I0KSE7"/>
<name>A0A2I0KSE7_PUNGR</name>
<keyword evidence="2" id="KW-1185">Reference proteome</keyword>
<reference evidence="1 2" key="1">
    <citation type="submission" date="2017-11" db="EMBL/GenBank/DDBJ databases">
        <title>De-novo sequencing of pomegranate (Punica granatum L.) genome.</title>
        <authorList>
            <person name="Akparov Z."/>
            <person name="Amiraslanov A."/>
            <person name="Hajiyeva S."/>
            <person name="Abbasov M."/>
            <person name="Kaur K."/>
            <person name="Hamwieh A."/>
            <person name="Solovyev V."/>
            <person name="Salamov A."/>
            <person name="Braich B."/>
            <person name="Kosarev P."/>
            <person name="Mahmoud A."/>
            <person name="Hajiyev E."/>
            <person name="Babayeva S."/>
            <person name="Izzatullayeva V."/>
            <person name="Mammadov A."/>
            <person name="Mammadov A."/>
            <person name="Sharifova S."/>
            <person name="Ojaghi J."/>
            <person name="Eynullazada K."/>
            <person name="Bayramov B."/>
            <person name="Abdulazimova A."/>
            <person name="Shahmuradov I."/>
        </authorList>
    </citation>
    <scope>NUCLEOTIDE SEQUENCE [LARGE SCALE GENOMIC DNA]</scope>
    <source>
        <strain evidence="2">cv. AG2017</strain>
        <tissue evidence="1">Leaf</tissue>
    </source>
</reference>
<dbReference type="EMBL" id="PGOL01000379">
    <property type="protein sequence ID" value="PKI71397.1"/>
    <property type="molecule type" value="Genomic_DNA"/>
</dbReference>